<gene>
    <name evidence="1" type="ORF">COCCADRAFT_97794</name>
</gene>
<dbReference type="AlphaFoldDB" id="W6Y570"/>
<dbReference type="GeneID" id="19154442"/>
<dbReference type="HOGENOM" id="CLU_1937782_0_0_1"/>
<protein>
    <submittedName>
        <fullName evidence="1">Uncharacterized protein</fullName>
    </submittedName>
</protein>
<dbReference type="RefSeq" id="XP_007712888.1">
    <property type="nucleotide sequence ID" value="XM_007714698.1"/>
</dbReference>
<name>W6Y570_COCC2</name>
<organism evidence="1 2">
    <name type="scientific">Cochliobolus carbonum (strain 26-R-13)</name>
    <name type="common">Maize leaf spot fungus</name>
    <name type="synonym">Bipolaris zeicola</name>
    <dbReference type="NCBI Taxonomy" id="930089"/>
    <lineage>
        <taxon>Eukaryota</taxon>
        <taxon>Fungi</taxon>
        <taxon>Dikarya</taxon>
        <taxon>Ascomycota</taxon>
        <taxon>Pezizomycotina</taxon>
        <taxon>Dothideomycetes</taxon>
        <taxon>Pleosporomycetidae</taxon>
        <taxon>Pleosporales</taxon>
        <taxon>Pleosporineae</taxon>
        <taxon>Pleosporaceae</taxon>
        <taxon>Bipolaris</taxon>
    </lineage>
</organism>
<evidence type="ECO:0000313" key="1">
    <source>
        <dbReference type="EMBL" id="EUC32780.1"/>
    </source>
</evidence>
<sequence length="130" mass="14452">MVLYLGGGVTWAMGKEAWRDMQAWKQVHVCVCVCVCVYLVGGRFALGAEMARASDDRGGVKQRWPSRKRVGQGVRLAAWLAWFVPWRSRPTHGGGCRGAKALAAKDRREPKAWAGQAGFSSHLHTWIERS</sequence>
<reference evidence="1 2" key="1">
    <citation type="journal article" date="2013" name="PLoS Genet.">
        <title>Comparative genome structure, secondary metabolite, and effector coding capacity across Cochliobolus pathogens.</title>
        <authorList>
            <person name="Condon B.J."/>
            <person name="Leng Y."/>
            <person name="Wu D."/>
            <person name="Bushley K.E."/>
            <person name="Ohm R.A."/>
            <person name="Otillar R."/>
            <person name="Martin J."/>
            <person name="Schackwitz W."/>
            <person name="Grimwood J."/>
            <person name="MohdZainudin N."/>
            <person name="Xue C."/>
            <person name="Wang R."/>
            <person name="Manning V.A."/>
            <person name="Dhillon B."/>
            <person name="Tu Z.J."/>
            <person name="Steffenson B.J."/>
            <person name="Salamov A."/>
            <person name="Sun H."/>
            <person name="Lowry S."/>
            <person name="LaButti K."/>
            <person name="Han J."/>
            <person name="Copeland A."/>
            <person name="Lindquist E."/>
            <person name="Barry K."/>
            <person name="Schmutz J."/>
            <person name="Baker S.E."/>
            <person name="Ciuffetti L.M."/>
            <person name="Grigoriev I.V."/>
            <person name="Zhong S."/>
            <person name="Turgeon B.G."/>
        </authorList>
    </citation>
    <scope>NUCLEOTIDE SEQUENCE [LARGE SCALE GENOMIC DNA]</scope>
    <source>
        <strain evidence="1 2">26-R-13</strain>
    </source>
</reference>
<dbReference type="KEGG" id="bze:COCCADRAFT_97794"/>
<dbReference type="EMBL" id="KI964624">
    <property type="protein sequence ID" value="EUC32780.1"/>
    <property type="molecule type" value="Genomic_DNA"/>
</dbReference>
<evidence type="ECO:0000313" key="2">
    <source>
        <dbReference type="Proteomes" id="UP000053841"/>
    </source>
</evidence>
<accession>W6Y570</accession>
<dbReference type="Proteomes" id="UP000053841">
    <property type="component" value="Unassembled WGS sequence"/>
</dbReference>
<proteinExistence type="predicted"/>
<keyword evidence="2" id="KW-1185">Reference proteome</keyword>